<dbReference type="PANTHER" id="PTHR21666:SF291">
    <property type="entry name" value="STAGE II SPORULATION PROTEIN Q"/>
    <property type="match status" value="1"/>
</dbReference>
<gene>
    <name evidence="4" type="ORF">PBLR_14962</name>
</gene>
<evidence type="ECO:0000313" key="4">
    <source>
        <dbReference type="EMBL" id="SYX86536.1"/>
    </source>
</evidence>
<feature type="transmembrane region" description="Helical" evidence="2">
    <location>
        <begin position="52"/>
        <end position="72"/>
    </location>
</feature>
<feature type="region of interest" description="Disordered" evidence="1">
    <location>
        <begin position="1"/>
        <end position="36"/>
    </location>
</feature>
<feature type="compositionally biased region" description="Polar residues" evidence="1">
    <location>
        <begin position="85"/>
        <end position="105"/>
    </location>
</feature>
<dbReference type="RefSeq" id="WP_420029270.1">
    <property type="nucleotide sequence ID" value="NZ_LS992241.1"/>
</dbReference>
<dbReference type="InterPro" id="IPR011055">
    <property type="entry name" value="Dup_hybrid_motif"/>
</dbReference>
<proteinExistence type="predicted"/>
<keyword evidence="2" id="KW-1133">Transmembrane helix</keyword>
<protein>
    <submittedName>
        <fullName evidence="4">Peptidase M23</fullName>
    </submittedName>
</protein>
<evidence type="ECO:0000256" key="1">
    <source>
        <dbReference type="SAM" id="MobiDB-lite"/>
    </source>
</evidence>
<dbReference type="InterPro" id="IPR016047">
    <property type="entry name" value="M23ase_b-sheet_dom"/>
</dbReference>
<dbReference type="SUPFAM" id="SSF51261">
    <property type="entry name" value="Duplicated hybrid motif"/>
    <property type="match status" value="1"/>
</dbReference>
<dbReference type="Proteomes" id="UP000304148">
    <property type="component" value="Chromosome"/>
</dbReference>
<keyword evidence="2" id="KW-0812">Transmembrane</keyword>
<dbReference type="Gene3D" id="2.70.70.10">
    <property type="entry name" value="Glucose Permease (Domain IIA)"/>
    <property type="match status" value="1"/>
</dbReference>
<dbReference type="AlphaFoldDB" id="A0A383RJS8"/>
<dbReference type="Pfam" id="PF01551">
    <property type="entry name" value="Peptidase_M23"/>
    <property type="match status" value="1"/>
</dbReference>
<feature type="region of interest" description="Disordered" evidence="1">
    <location>
        <begin position="83"/>
        <end position="107"/>
    </location>
</feature>
<dbReference type="InterPro" id="IPR050570">
    <property type="entry name" value="Cell_wall_metabolism_enzyme"/>
</dbReference>
<sequence length="264" mass="28617">MSEQNQNQNSKNKTTMNTSTTSTANPSEASKSMQGAQAVHTSSWRKLLSKKWVFPALYMAAAAIILTLVWVYQDLNHKPLDPNKDATQAGQTIKQGESTAGTTAGTKEDAVEVVATNETLGWPVANSGDVDVVMPYYDEKASKEEQAAAMVQYKQTFTPNVGIDLARKDKQAFDVVAAMSGKVTRAEQHATNGFVIEVDHGNGMKTVYQSLADVKVKQGDAVKKGDALATAGRSELEKELGVHVHFEVYNENKPVNPTTVLVKN</sequence>
<accession>A0A383RJS8</accession>
<dbReference type="GO" id="GO:0004222">
    <property type="term" value="F:metalloendopeptidase activity"/>
    <property type="evidence" value="ECO:0007669"/>
    <property type="project" value="TreeGrafter"/>
</dbReference>
<reference evidence="5" key="1">
    <citation type="submission" date="2018-08" db="EMBL/GenBank/DDBJ databases">
        <authorList>
            <person name="Chevrot R."/>
        </authorList>
    </citation>
    <scope>NUCLEOTIDE SEQUENCE [LARGE SCALE GENOMIC DNA]</scope>
</reference>
<keyword evidence="2" id="KW-0472">Membrane</keyword>
<evidence type="ECO:0000313" key="5">
    <source>
        <dbReference type="Proteomes" id="UP000304148"/>
    </source>
</evidence>
<dbReference type="PANTHER" id="PTHR21666">
    <property type="entry name" value="PEPTIDASE-RELATED"/>
    <property type="match status" value="1"/>
</dbReference>
<dbReference type="EMBL" id="LS992241">
    <property type="protein sequence ID" value="SYX86536.1"/>
    <property type="molecule type" value="Genomic_DNA"/>
</dbReference>
<evidence type="ECO:0000256" key="2">
    <source>
        <dbReference type="SAM" id="Phobius"/>
    </source>
</evidence>
<organism evidence="4 5">
    <name type="scientific">Paenibacillus alvei</name>
    <name type="common">Bacillus alvei</name>
    <dbReference type="NCBI Taxonomy" id="44250"/>
    <lineage>
        <taxon>Bacteria</taxon>
        <taxon>Bacillati</taxon>
        <taxon>Bacillota</taxon>
        <taxon>Bacilli</taxon>
        <taxon>Bacillales</taxon>
        <taxon>Paenibacillaceae</taxon>
        <taxon>Paenibacillus</taxon>
    </lineage>
</organism>
<dbReference type="CDD" id="cd12797">
    <property type="entry name" value="M23_peptidase"/>
    <property type="match status" value="1"/>
</dbReference>
<name>A0A383RJS8_PAEAL</name>
<feature type="domain" description="M23ase beta-sheet core" evidence="3">
    <location>
        <begin position="160"/>
        <end position="257"/>
    </location>
</feature>
<feature type="compositionally biased region" description="Low complexity" evidence="1">
    <location>
        <begin position="1"/>
        <end position="30"/>
    </location>
</feature>
<evidence type="ECO:0000259" key="3">
    <source>
        <dbReference type="Pfam" id="PF01551"/>
    </source>
</evidence>